<feature type="compositionally biased region" description="Polar residues" evidence="1">
    <location>
        <begin position="309"/>
        <end position="326"/>
    </location>
</feature>
<proteinExistence type="predicted"/>
<reference evidence="3" key="1">
    <citation type="journal article" date="2023" name="G3 (Bethesda)">
        <title>Whole genome assembly and annotation of the endangered Caribbean coral Acropora cervicornis.</title>
        <authorList>
            <person name="Selwyn J.D."/>
            <person name="Vollmer S.V."/>
        </authorList>
    </citation>
    <scope>NUCLEOTIDE SEQUENCE</scope>
    <source>
        <strain evidence="3">K2</strain>
    </source>
</reference>
<evidence type="ECO:0000256" key="1">
    <source>
        <dbReference type="SAM" id="MobiDB-lite"/>
    </source>
</evidence>
<feature type="region of interest" description="Disordered" evidence="1">
    <location>
        <begin position="115"/>
        <end position="473"/>
    </location>
</feature>
<sequence length="473" mass="52077">MEQSRTDYRAALLWMANLSKELDPEEYKRLDKFREVQSQVRKGKKKFEKLKVDVMQKIDLLSASRCNLLSSTLAAYQQALLKFWENTSRTMTQVSEQFKGLPTYQFQMLKSLNPLTIDNDNKDNDEEGKEAKPGKESGEEKKQSTKDSQQKEEAPNEDDDDELISLDQSPIEEKTSETEASEEIARNGGQSLIETDLLGDGEEADGKVNLSQEPSAFMDLLGSDDLMPSEQHSATVDLLSSFEGPSSSNGHGDLMPPTYEDAKKIPTAGVDKAPEMTADDLLFGSPTREDKGAENKSDLDILNEILGSTGASSAQSVAESENSFSKTWKDMFGDEPLEAVEPTQEPSESWSEGAHNFMMPSDLLNSMAKFDPFGEVPSPVPPQQGKEKTSAAGIGSLLSRPQLPTGHRQSTQPASQSKQAKGQLLPTKGKDKGKGKKGSDMSAWFSLFSDLDPLANPDAIDKQKKESEEERQC</sequence>
<dbReference type="GO" id="GO:0019904">
    <property type="term" value="F:protein domain specific binding"/>
    <property type="evidence" value="ECO:0007669"/>
    <property type="project" value="InterPro"/>
</dbReference>
<dbReference type="Proteomes" id="UP001249851">
    <property type="component" value="Unassembled WGS sequence"/>
</dbReference>
<dbReference type="GO" id="GO:0051049">
    <property type="term" value="P:regulation of transport"/>
    <property type="evidence" value="ECO:0007669"/>
    <property type="project" value="TreeGrafter"/>
</dbReference>
<organism evidence="3 4">
    <name type="scientific">Acropora cervicornis</name>
    <name type="common">Staghorn coral</name>
    <dbReference type="NCBI Taxonomy" id="6130"/>
    <lineage>
        <taxon>Eukaryota</taxon>
        <taxon>Metazoa</taxon>
        <taxon>Cnidaria</taxon>
        <taxon>Anthozoa</taxon>
        <taxon>Hexacorallia</taxon>
        <taxon>Scleractinia</taxon>
        <taxon>Astrocoeniina</taxon>
        <taxon>Acroporidae</taxon>
        <taxon>Acropora</taxon>
    </lineage>
</organism>
<dbReference type="SUPFAM" id="SSF103657">
    <property type="entry name" value="BAR/IMD domain-like"/>
    <property type="match status" value="1"/>
</dbReference>
<evidence type="ECO:0000313" key="4">
    <source>
        <dbReference type="Proteomes" id="UP001249851"/>
    </source>
</evidence>
<keyword evidence="4" id="KW-1185">Reference proteome</keyword>
<dbReference type="SMART" id="SM01237">
    <property type="entry name" value="ICA69"/>
    <property type="match status" value="1"/>
</dbReference>
<name>A0AAD9PXT4_ACRCE</name>
<reference evidence="3" key="2">
    <citation type="journal article" date="2023" name="Science">
        <title>Genomic signatures of disease resistance in endangered staghorn corals.</title>
        <authorList>
            <person name="Vollmer S.V."/>
            <person name="Selwyn J.D."/>
            <person name="Despard B.A."/>
            <person name="Roesel C.L."/>
        </authorList>
    </citation>
    <scope>NUCLEOTIDE SEQUENCE</scope>
    <source>
        <strain evidence="3">K2</strain>
    </source>
</reference>
<dbReference type="InterPro" id="IPR010504">
    <property type="entry name" value="AH_dom"/>
</dbReference>
<dbReference type="Gene3D" id="1.20.1270.60">
    <property type="entry name" value="Arfaptin homology (AH) domain/BAR domain"/>
    <property type="match status" value="1"/>
</dbReference>
<protein>
    <submittedName>
        <fullName evidence="3">Islet cell autoantigen 1</fullName>
    </submittedName>
</protein>
<dbReference type="GO" id="GO:0005794">
    <property type="term" value="C:Golgi apparatus"/>
    <property type="evidence" value="ECO:0007669"/>
    <property type="project" value="TreeGrafter"/>
</dbReference>
<dbReference type="PANTHER" id="PTHR10164:SF4">
    <property type="entry name" value="GH23156P"/>
    <property type="match status" value="1"/>
</dbReference>
<evidence type="ECO:0000313" key="3">
    <source>
        <dbReference type="EMBL" id="KAK2551048.1"/>
    </source>
</evidence>
<feature type="compositionally biased region" description="Acidic residues" evidence="1">
    <location>
        <begin position="155"/>
        <end position="164"/>
    </location>
</feature>
<feature type="compositionally biased region" description="Basic and acidic residues" evidence="1">
    <location>
        <begin position="459"/>
        <end position="473"/>
    </location>
</feature>
<dbReference type="PANTHER" id="PTHR10164">
    <property type="entry name" value="ISLET CELL AUTOANTIGEN 1"/>
    <property type="match status" value="1"/>
</dbReference>
<dbReference type="InterPro" id="IPR024114">
    <property type="entry name" value="Islet_autoAg_Ica1/Ica1-like"/>
</dbReference>
<gene>
    <name evidence="3" type="ORF">P5673_028106</name>
</gene>
<feature type="compositionally biased region" description="Basic and acidic residues" evidence="1">
    <location>
        <begin position="287"/>
        <end position="299"/>
    </location>
</feature>
<dbReference type="EMBL" id="JARQWQ010000102">
    <property type="protein sequence ID" value="KAK2551048.1"/>
    <property type="molecule type" value="Genomic_DNA"/>
</dbReference>
<dbReference type="AlphaFoldDB" id="A0AAD9PXT4"/>
<accession>A0AAD9PXT4</accession>
<feature type="compositionally biased region" description="Basic and acidic residues" evidence="1">
    <location>
        <begin position="129"/>
        <end position="154"/>
    </location>
</feature>
<dbReference type="InterPro" id="IPR006723">
    <property type="entry name" value="Islet_autoAg_Ica1_C"/>
</dbReference>
<feature type="compositionally biased region" description="Polar residues" evidence="1">
    <location>
        <begin position="407"/>
        <end position="420"/>
    </location>
</feature>
<evidence type="ECO:0000259" key="2">
    <source>
        <dbReference type="PROSITE" id="PS50870"/>
    </source>
</evidence>
<comment type="caution">
    <text evidence="3">The sequence shown here is derived from an EMBL/GenBank/DDBJ whole genome shotgun (WGS) entry which is preliminary data.</text>
</comment>
<dbReference type="SMART" id="SM01015">
    <property type="entry name" value="Arfaptin"/>
    <property type="match status" value="1"/>
</dbReference>
<feature type="domain" description="AH" evidence="2">
    <location>
        <begin position="1"/>
        <end position="96"/>
    </location>
</feature>
<dbReference type="Pfam" id="PF06456">
    <property type="entry name" value="Arfaptin"/>
    <property type="match status" value="1"/>
</dbReference>
<dbReference type="PROSITE" id="PS50870">
    <property type="entry name" value="AH"/>
    <property type="match status" value="1"/>
</dbReference>
<dbReference type="Pfam" id="PF04629">
    <property type="entry name" value="ICA69"/>
    <property type="match status" value="1"/>
</dbReference>
<dbReference type="InterPro" id="IPR027267">
    <property type="entry name" value="AH/BAR_dom_sf"/>
</dbReference>